<evidence type="ECO:0000256" key="2">
    <source>
        <dbReference type="SAM" id="MobiDB-lite"/>
    </source>
</evidence>
<dbReference type="Pfam" id="PF03330">
    <property type="entry name" value="DPBB_1"/>
    <property type="match status" value="1"/>
</dbReference>
<evidence type="ECO:0000259" key="4">
    <source>
        <dbReference type="Pfam" id="PF03330"/>
    </source>
</evidence>
<name>A0AAD7UYM8_9FUNG</name>
<organism evidence="5 6">
    <name type="scientific">Lichtheimia ornata</name>
    <dbReference type="NCBI Taxonomy" id="688661"/>
    <lineage>
        <taxon>Eukaryota</taxon>
        <taxon>Fungi</taxon>
        <taxon>Fungi incertae sedis</taxon>
        <taxon>Mucoromycota</taxon>
        <taxon>Mucoromycotina</taxon>
        <taxon>Mucoromycetes</taxon>
        <taxon>Mucorales</taxon>
        <taxon>Lichtheimiaceae</taxon>
        <taxon>Lichtheimia</taxon>
    </lineage>
</organism>
<keyword evidence="1 3" id="KW-0732">Signal</keyword>
<dbReference type="CDD" id="cd22191">
    <property type="entry name" value="DPBB_RlpA_EXP_N-like"/>
    <property type="match status" value="1"/>
</dbReference>
<dbReference type="EMBL" id="JARTCD010000043">
    <property type="protein sequence ID" value="KAJ8656073.1"/>
    <property type="molecule type" value="Genomic_DNA"/>
</dbReference>
<feature type="compositionally biased region" description="Acidic residues" evidence="2">
    <location>
        <begin position="108"/>
        <end position="127"/>
    </location>
</feature>
<feature type="compositionally biased region" description="Low complexity" evidence="2">
    <location>
        <begin position="77"/>
        <end position="98"/>
    </location>
</feature>
<evidence type="ECO:0000313" key="6">
    <source>
        <dbReference type="Proteomes" id="UP001234581"/>
    </source>
</evidence>
<gene>
    <name evidence="5" type="ORF">O0I10_008296</name>
</gene>
<accession>A0AAD7UYM8</accession>
<dbReference type="Proteomes" id="UP001234581">
    <property type="component" value="Unassembled WGS sequence"/>
</dbReference>
<feature type="compositionally biased region" description="Low complexity" evidence="2">
    <location>
        <begin position="128"/>
        <end position="153"/>
    </location>
</feature>
<dbReference type="SUPFAM" id="SSF50685">
    <property type="entry name" value="Barwin-like endoglucanases"/>
    <property type="match status" value="1"/>
</dbReference>
<evidence type="ECO:0000256" key="3">
    <source>
        <dbReference type="SAM" id="SignalP"/>
    </source>
</evidence>
<dbReference type="AlphaFoldDB" id="A0AAD7UYM8"/>
<feature type="domain" description="RlpA-like protein double-psi beta-barrel" evidence="4">
    <location>
        <begin position="166"/>
        <end position="259"/>
    </location>
</feature>
<dbReference type="Gene3D" id="2.40.40.10">
    <property type="entry name" value="RlpA-like domain"/>
    <property type="match status" value="1"/>
</dbReference>
<dbReference type="InterPro" id="IPR009009">
    <property type="entry name" value="RlpA-like_DPBB"/>
</dbReference>
<protein>
    <recommendedName>
        <fullName evidence="4">RlpA-like protein double-psi beta-barrel domain-containing protein</fullName>
    </recommendedName>
</protein>
<proteinExistence type="predicted"/>
<dbReference type="PANTHER" id="PTHR31836">
    <property type="match status" value="1"/>
</dbReference>
<dbReference type="PANTHER" id="PTHR31836:SF28">
    <property type="entry name" value="SRCR DOMAIN-CONTAINING PROTEIN-RELATED"/>
    <property type="match status" value="1"/>
</dbReference>
<sequence>MASFTAERFLVLCMFISLVLAAPLPVSRDQQQDRSNRSIRNLHARQYDDDGDWNPTATTTTAEDEPTDSAPWLWAVTTTASTTTTTTTQWQQPTASASPHNGRHGNHEEEDDDDEEKDYQEEEDDDSTTQAIATPTTTSSSSSKSTTMAAASSKKSKGGSGGGSFSGKATWYNVGMGSCGSENSDSELVAAMNHGQMANGGNSNNNPNCGRRVSIHGPQGSVTVKVVDTCPSCGHGDIDLSPSAFKRIANLDDGVVSIKWSW</sequence>
<dbReference type="GeneID" id="83215703"/>
<evidence type="ECO:0000256" key="1">
    <source>
        <dbReference type="ARBA" id="ARBA00022729"/>
    </source>
</evidence>
<feature type="chain" id="PRO_5042287070" description="RlpA-like protein double-psi beta-barrel domain-containing protein" evidence="3">
    <location>
        <begin position="22"/>
        <end position="262"/>
    </location>
</feature>
<dbReference type="InterPro" id="IPR036908">
    <property type="entry name" value="RlpA-like_sf"/>
</dbReference>
<evidence type="ECO:0000313" key="5">
    <source>
        <dbReference type="EMBL" id="KAJ8656073.1"/>
    </source>
</evidence>
<keyword evidence="6" id="KW-1185">Reference proteome</keyword>
<comment type="caution">
    <text evidence="5">The sequence shown here is derived from an EMBL/GenBank/DDBJ whole genome shotgun (WGS) entry which is preliminary data.</text>
</comment>
<dbReference type="InterPro" id="IPR051477">
    <property type="entry name" value="Expansin_CellWall"/>
</dbReference>
<dbReference type="RefSeq" id="XP_058340986.1">
    <property type="nucleotide sequence ID" value="XM_058488301.1"/>
</dbReference>
<feature type="region of interest" description="Disordered" evidence="2">
    <location>
        <begin position="26"/>
        <end position="164"/>
    </location>
</feature>
<reference evidence="5 6" key="1">
    <citation type="submission" date="2023-03" db="EMBL/GenBank/DDBJ databases">
        <title>Genome sequence of Lichtheimia ornata CBS 291.66.</title>
        <authorList>
            <person name="Mohabir J.T."/>
            <person name="Shea T.P."/>
            <person name="Kurbessoian T."/>
            <person name="Berby B."/>
            <person name="Fontaine J."/>
            <person name="Livny J."/>
            <person name="Gnirke A."/>
            <person name="Stajich J.E."/>
            <person name="Cuomo C.A."/>
        </authorList>
    </citation>
    <scope>NUCLEOTIDE SEQUENCE [LARGE SCALE GENOMIC DNA]</scope>
    <source>
        <strain evidence="5">CBS 291.66</strain>
    </source>
</reference>
<feature type="signal peptide" evidence="3">
    <location>
        <begin position="1"/>
        <end position="21"/>
    </location>
</feature>